<dbReference type="PANTHER" id="PTHR33480">
    <property type="entry name" value="SET DOMAIN-CONTAINING PROTEIN-RELATED"/>
    <property type="match status" value="1"/>
</dbReference>
<keyword evidence="2" id="KW-1185">Reference proteome</keyword>
<proteinExistence type="predicted"/>
<feature type="non-terminal residue" evidence="1">
    <location>
        <position position="253"/>
    </location>
</feature>
<protein>
    <submittedName>
        <fullName evidence="1">Uncharacterized protein</fullName>
    </submittedName>
</protein>
<comment type="caution">
    <text evidence="1">The sequence shown here is derived from an EMBL/GenBank/DDBJ whole genome shotgun (WGS) entry which is preliminary data.</text>
</comment>
<dbReference type="Proteomes" id="UP001152795">
    <property type="component" value="Unassembled WGS sequence"/>
</dbReference>
<reference evidence="1" key="1">
    <citation type="submission" date="2020-04" db="EMBL/GenBank/DDBJ databases">
        <authorList>
            <person name="Alioto T."/>
            <person name="Alioto T."/>
            <person name="Gomez Garrido J."/>
        </authorList>
    </citation>
    <scope>NUCLEOTIDE SEQUENCE</scope>
    <source>
        <strain evidence="1">A484AB</strain>
    </source>
</reference>
<evidence type="ECO:0000313" key="2">
    <source>
        <dbReference type="Proteomes" id="UP001152795"/>
    </source>
</evidence>
<dbReference type="AlphaFoldDB" id="A0A6S7HYQ1"/>
<dbReference type="EMBL" id="CACRXK020003568">
    <property type="protein sequence ID" value="CAB3999352.1"/>
    <property type="molecule type" value="Genomic_DNA"/>
</dbReference>
<evidence type="ECO:0000313" key="1">
    <source>
        <dbReference type="EMBL" id="CAB3999352.1"/>
    </source>
</evidence>
<dbReference type="OrthoDB" id="10066972at2759"/>
<name>A0A6S7HYQ1_PARCT</name>
<organism evidence="1 2">
    <name type="scientific">Paramuricea clavata</name>
    <name type="common">Red gorgonian</name>
    <name type="synonym">Violescent sea-whip</name>
    <dbReference type="NCBI Taxonomy" id="317549"/>
    <lineage>
        <taxon>Eukaryota</taxon>
        <taxon>Metazoa</taxon>
        <taxon>Cnidaria</taxon>
        <taxon>Anthozoa</taxon>
        <taxon>Octocorallia</taxon>
        <taxon>Malacalcyonacea</taxon>
        <taxon>Plexauridae</taxon>
        <taxon>Paramuricea</taxon>
    </lineage>
</organism>
<sequence>MNRGAIADIVRKEDLIKMLGAFLLEKEGERDRQLVSQKMRELGRLLQQLMVVENNEAVQLSGFIKLEKFDIIIKAVRETTGFMLPIRGQQEVNIPSLVLKLGHSLSKCATLLHNQAILARNDLMAKEIKYFQKLMRSEWEYKISHHSLSTLKERKMNAVQVLPLAEDMKKLRKFGEEGITEHSRQLKLSPTSKNWTALVRLLLAGVVMLNKQRSGEAAKLLLNSYQGIPAWRKSTTSEILSSLSPLEQRLSQR</sequence>
<gene>
    <name evidence="1" type="ORF">PACLA_8A024832</name>
</gene>
<dbReference type="PANTHER" id="PTHR33480:SF1">
    <property type="entry name" value="TYR RECOMBINASE DOMAIN-CONTAINING PROTEIN"/>
    <property type="match status" value="1"/>
</dbReference>
<accession>A0A6S7HYQ1</accession>